<proteinExistence type="predicted"/>
<evidence type="ECO:0000313" key="2">
    <source>
        <dbReference type="EMBL" id="WZJ21938.1"/>
    </source>
</evidence>
<dbReference type="CDD" id="cd07302">
    <property type="entry name" value="CHD"/>
    <property type="match status" value="1"/>
</dbReference>
<name>A0ABZ2XH38_9RHOO</name>
<accession>A0ABZ2XH38</accession>
<evidence type="ECO:0000259" key="1">
    <source>
        <dbReference type="PROSITE" id="PS50006"/>
    </source>
</evidence>
<keyword evidence="3" id="KW-1185">Reference proteome</keyword>
<organism evidence="2 3">
    <name type="scientific">Azonexus hydrophilus</name>
    <dbReference type="NCBI Taxonomy" id="418702"/>
    <lineage>
        <taxon>Bacteria</taxon>
        <taxon>Pseudomonadati</taxon>
        <taxon>Pseudomonadota</taxon>
        <taxon>Betaproteobacteria</taxon>
        <taxon>Rhodocyclales</taxon>
        <taxon>Azonexaceae</taxon>
        <taxon>Azonexus</taxon>
    </lineage>
</organism>
<dbReference type="SUPFAM" id="SSF49879">
    <property type="entry name" value="SMAD/FHA domain"/>
    <property type="match status" value="1"/>
</dbReference>
<dbReference type="EMBL" id="CP151406">
    <property type="protein sequence ID" value="WZJ21938.1"/>
    <property type="molecule type" value="Genomic_DNA"/>
</dbReference>
<dbReference type="Pfam" id="PF00498">
    <property type="entry name" value="FHA"/>
    <property type="match status" value="1"/>
</dbReference>
<dbReference type="CDD" id="cd00060">
    <property type="entry name" value="FHA"/>
    <property type="match status" value="1"/>
</dbReference>
<dbReference type="InterPro" id="IPR029787">
    <property type="entry name" value="Nucleotide_cyclase"/>
</dbReference>
<evidence type="ECO:0000313" key="3">
    <source>
        <dbReference type="Proteomes" id="UP001479520"/>
    </source>
</evidence>
<dbReference type="InterPro" id="IPR008984">
    <property type="entry name" value="SMAD_FHA_dom_sf"/>
</dbReference>
<dbReference type="InterPro" id="IPR000253">
    <property type="entry name" value="FHA_dom"/>
</dbReference>
<dbReference type="Gene3D" id="3.30.70.1230">
    <property type="entry name" value="Nucleotide cyclase"/>
    <property type="match status" value="1"/>
</dbReference>
<dbReference type="SMART" id="SM00240">
    <property type="entry name" value="FHA"/>
    <property type="match status" value="1"/>
</dbReference>
<dbReference type="RefSeq" id="WP_341743941.1">
    <property type="nucleotide sequence ID" value="NZ_CP151406.1"/>
</dbReference>
<dbReference type="PROSITE" id="PS50006">
    <property type="entry name" value="FHA_DOMAIN"/>
    <property type="match status" value="1"/>
</dbReference>
<sequence>MNAQHPIPVIMVADISGSASLHQRLNAQEADRAIDRCIKRMSRSVEGYQGKLLQTAGDEILAIFPSAESACQSAIDMHQRVADLPPISGHKLGIRIALNDSDGAEAPSAGKLTSIMRMAALATTDQILCSGPVVQTLPASAVVQANPRPDIDNLFEQDAVVPVFQIHWPAQNGAPAPQHSMFGPLSHKLAERLCLRYRGKAYLIDDSTPVLSLGRDPSCAMLIQNRKVSRMHARIERRRDGYYLIDTSTNGSFLSMQGRQEITLRKHEILLEGSGVVCFGSSLNDPAADRVEFEHL</sequence>
<feature type="domain" description="FHA" evidence="1">
    <location>
        <begin position="211"/>
        <end position="255"/>
    </location>
</feature>
<dbReference type="InterPro" id="IPR001054">
    <property type="entry name" value="A/G_cyclase"/>
</dbReference>
<reference evidence="2 3" key="1">
    <citation type="submission" date="2024-04" db="EMBL/GenBank/DDBJ databases">
        <title>Dissimilatory iodate-reducing microorganisms contribute to the enrichment of iodine in groundwater.</title>
        <authorList>
            <person name="Jiang Z."/>
        </authorList>
    </citation>
    <scope>NUCLEOTIDE SEQUENCE [LARGE SCALE GENOMIC DNA]</scope>
    <source>
        <strain evidence="2 3">NCP973</strain>
    </source>
</reference>
<dbReference type="Proteomes" id="UP001479520">
    <property type="component" value="Chromosome"/>
</dbReference>
<dbReference type="Gene3D" id="2.60.200.20">
    <property type="match status" value="1"/>
</dbReference>
<dbReference type="SUPFAM" id="SSF55073">
    <property type="entry name" value="Nucleotide cyclase"/>
    <property type="match status" value="1"/>
</dbReference>
<gene>
    <name evidence="2" type="ORF">AADV58_01975</name>
</gene>
<protein>
    <submittedName>
        <fullName evidence="2">Adenylate/guanylate cyclase domain-containing protein</fullName>
    </submittedName>
</protein>